<gene>
    <name evidence="3" type="ORF">KTH89_22230</name>
</gene>
<organism evidence="3 4">
    <name type="scientific">Diplocloster agilis</name>
    <dbReference type="NCBI Taxonomy" id="2850323"/>
    <lineage>
        <taxon>Bacteria</taxon>
        <taxon>Bacillati</taxon>
        <taxon>Bacillota</taxon>
        <taxon>Clostridia</taxon>
        <taxon>Lachnospirales</taxon>
        <taxon>Lachnospiraceae</taxon>
        <taxon>Diplocloster</taxon>
    </lineage>
</organism>
<protein>
    <submittedName>
        <fullName evidence="3">Uncharacterized protein</fullName>
    </submittedName>
</protein>
<evidence type="ECO:0000313" key="4">
    <source>
        <dbReference type="Proteomes" id="UP000712157"/>
    </source>
</evidence>
<dbReference type="PROSITE" id="PS51257">
    <property type="entry name" value="PROKAR_LIPOPROTEIN"/>
    <property type="match status" value="1"/>
</dbReference>
<feature type="region of interest" description="Disordered" evidence="1">
    <location>
        <begin position="22"/>
        <end position="80"/>
    </location>
</feature>
<dbReference type="Proteomes" id="UP000712157">
    <property type="component" value="Unassembled WGS sequence"/>
</dbReference>
<proteinExistence type="predicted"/>
<sequence length="187" mass="19329">MKKLNLIIISILLTLTLAACGSPSGPSAPEAAPSGASPTPEQIPAAETPAPDSDITDAGPADTTPAASSPDGEFSNPSLTDSQKEFCEKIIAAVKSKDLQALSDLCNYPLYVDLGEEGQVIETKEAFLALDPEKLFTDAMVASVTGCDLDTVTVPLSGITLCTDYDQPSITSSYNEAGELGISGINF</sequence>
<dbReference type="RefSeq" id="WP_238723147.1">
    <property type="nucleotide sequence ID" value="NZ_JAHQCW010000054.1"/>
</dbReference>
<evidence type="ECO:0000313" key="3">
    <source>
        <dbReference type="EMBL" id="MBU9739253.1"/>
    </source>
</evidence>
<accession>A0A949K1K9</accession>
<evidence type="ECO:0000256" key="1">
    <source>
        <dbReference type="SAM" id="MobiDB-lite"/>
    </source>
</evidence>
<reference evidence="3" key="1">
    <citation type="submission" date="2021-06" db="EMBL/GenBank/DDBJ databases">
        <title>Description of novel taxa of the family Lachnospiraceae.</title>
        <authorList>
            <person name="Chaplin A.V."/>
            <person name="Sokolova S.R."/>
            <person name="Pikina A.P."/>
            <person name="Korzhanova M."/>
            <person name="Belova V."/>
            <person name="Korostin D."/>
            <person name="Efimov B.A."/>
        </authorList>
    </citation>
    <scope>NUCLEOTIDE SEQUENCE</scope>
    <source>
        <strain evidence="3">ASD5720</strain>
    </source>
</reference>
<dbReference type="AlphaFoldDB" id="A0A949K1K9"/>
<keyword evidence="2" id="KW-0732">Signal</keyword>
<name>A0A949K1K9_9FIRM</name>
<comment type="caution">
    <text evidence="3">The sequence shown here is derived from an EMBL/GenBank/DDBJ whole genome shotgun (WGS) entry which is preliminary data.</text>
</comment>
<keyword evidence="4" id="KW-1185">Reference proteome</keyword>
<feature type="compositionally biased region" description="Low complexity" evidence="1">
    <location>
        <begin position="56"/>
        <end position="71"/>
    </location>
</feature>
<feature type="signal peptide" evidence="2">
    <location>
        <begin position="1"/>
        <end position="21"/>
    </location>
</feature>
<feature type="compositionally biased region" description="Low complexity" evidence="1">
    <location>
        <begin position="22"/>
        <end position="40"/>
    </location>
</feature>
<feature type="chain" id="PRO_5039028029" evidence="2">
    <location>
        <begin position="22"/>
        <end position="187"/>
    </location>
</feature>
<evidence type="ECO:0000256" key="2">
    <source>
        <dbReference type="SAM" id="SignalP"/>
    </source>
</evidence>
<dbReference type="EMBL" id="JAHQCW010000054">
    <property type="protein sequence ID" value="MBU9739253.1"/>
    <property type="molecule type" value="Genomic_DNA"/>
</dbReference>